<comment type="caution">
    <text evidence="16">The sequence shown here is derived from an EMBL/GenBank/DDBJ whole genome shotgun (WGS) entry which is preliminary data.</text>
</comment>
<protein>
    <recommendedName>
        <fullName evidence="5">Enterobactin synthase component D</fullName>
    </recommendedName>
    <alternativeName>
        <fullName evidence="8">4'-phosphopantetheinyl transferase EntD</fullName>
    </alternativeName>
    <alternativeName>
        <fullName evidence="9">Enterochelin synthase D</fullName>
    </alternativeName>
</protein>
<evidence type="ECO:0000259" key="15">
    <source>
        <dbReference type="Pfam" id="PF17837"/>
    </source>
</evidence>
<evidence type="ECO:0000256" key="3">
    <source>
        <dbReference type="ARBA" id="ARBA00008342"/>
    </source>
</evidence>
<feature type="domain" description="4'-phosphopantetheinyl transferase" evidence="14">
    <location>
        <begin position="116"/>
        <end position="208"/>
    </location>
</feature>
<feature type="binding site" evidence="12">
    <location>
        <position position="120"/>
    </location>
    <ligand>
        <name>CoA</name>
        <dbReference type="ChEBI" id="CHEBI:57287"/>
    </ligand>
</feature>
<feature type="binding site" evidence="12">
    <location>
        <position position="54"/>
    </location>
    <ligand>
        <name>CoA</name>
        <dbReference type="ChEBI" id="CHEBI:57287"/>
    </ligand>
</feature>
<name>G5RRY1_SALET</name>
<dbReference type="GO" id="GO:0009239">
    <property type="term" value="P:enterobactin biosynthetic process"/>
    <property type="evidence" value="ECO:0007669"/>
    <property type="project" value="UniProtKB-UniPathway"/>
</dbReference>
<evidence type="ECO:0000256" key="9">
    <source>
        <dbReference type="ARBA" id="ARBA00031996"/>
    </source>
</evidence>
<dbReference type="InterPro" id="IPR008278">
    <property type="entry name" value="4-PPantetheinyl_Trfase_dom"/>
</dbReference>
<dbReference type="PATRIC" id="fig|913084.3.peg.686"/>
<evidence type="ECO:0000256" key="11">
    <source>
        <dbReference type="ARBA" id="ARBA00049191"/>
    </source>
</evidence>
<dbReference type="InterPro" id="IPR003542">
    <property type="entry name" value="Enbac_synth_compD-like"/>
</dbReference>
<dbReference type="UniPathway" id="UPA00017"/>
<evidence type="ECO:0000256" key="4">
    <source>
        <dbReference type="ARBA" id="ARBA00011503"/>
    </source>
</evidence>
<dbReference type="GO" id="GO:0005886">
    <property type="term" value="C:plasma membrane"/>
    <property type="evidence" value="ECO:0007669"/>
    <property type="project" value="TreeGrafter"/>
</dbReference>
<comment type="catalytic activity">
    <reaction evidence="10">
        <text>apo-[aryl-carrier protein] + CoA = holo-[aryl-carrier protein] + adenosine 3',5'-bisphosphate + H(+)</text>
        <dbReference type="Rhea" id="RHEA:48404"/>
        <dbReference type="Rhea" id="RHEA-COMP:15903"/>
        <dbReference type="Rhea" id="RHEA-COMP:17557"/>
        <dbReference type="ChEBI" id="CHEBI:15378"/>
        <dbReference type="ChEBI" id="CHEBI:29999"/>
        <dbReference type="ChEBI" id="CHEBI:57287"/>
        <dbReference type="ChEBI" id="CHEBI:58343"/>
        <dbReference type="ChEBI" id="CHEBI:64479"/>
    </reaction>
</comment>
<dbReference type="Proteomes" id="UP000004776">
    <property type="component" value="Unassembled WGS sequence"/>
</dbReference>
<feature type="binding site" evidence="12">
    <location>
        <position position="46"/>
    </location>
    <ligand>
        <name>CoA</name>
        <dbReference type="ChEBI" id="CHEBI:57287"/>
    </ligand>
</feature>
<reference evidence="16 17" key="1">
    <citation type="journal article" date="2011" name="BMC Genomics">
        <title>Genome sequencing reveals diversification of virulence factor content and possible host adaptation in distinct subpopulations of Salmonella enterica.</title>
        <authorList>
            <person name="den Bakker H.C."/>
            <person name="Moreno Switt A.I."/>
            <person name="Govoni G."/>
            <person name="Cummings C.A."/>
            <person name="Ranieri M.L."/>
            <person name="Degoricija L."/>
            <person name="Hoelzer K."/>
            <person name="Rodriguez-Rivera L.D."/>
            <person name="Brown S."/>
            <person name="Bolchacova E."/>
            <person name="Furtado M.R."/>
            <person name="Wiedmann M."/>
        </authorList>
    </citation>
    <scope>NUCLEOTIDE SEQUENCE [LARGE SCALE GENOMIC DNA]</scope>
    <source>
        <strain evidence="16 17">R8-2977</strain>
    </source>
</reference>
<keyword evidence="13" id="KW-0460">Magnesium</keyword>
<dbReference type="Gene3D" id="3.90.470.20">
    <property type="entry name" value="4'-phosphopantetheinyl transferase domain"/>
    <property type="match status" value="1"/>
</dbReference>
<feature type="binding site" evidence="13">
    <location>
        <position position="120"/>
    </location>
    <ligand>
        <name>Mg(2+)</name>
        <dbReference type="ChEBI" id="CHEBI:18420"/>
    </ligand>
</feature>
<comment type="subunit">
    <text evidence="4">EntB, EntD, EntE, and EntF form a multienzyme complex called enterobactin synthase.</text>
</comment>
<dbReference type="GO" id="GO:0008897">
    <property type="term" value="F:holo-[acyl-carrier-protein] synthase activity"/>
    <property type="evidence" value="ECO:0007669"/>
    <property type="project" value="InterPro"/>
</dbReference>
<evidence type="ECO:0000313" key="17">
    <source>
        <dbReference type="Proteomes" id="UP000004776"/>
    </source>
</evidence>
<feature type="binding site" evidence="12">
    <location>
        <position position="169"/>
    </location>
    <ligand>
        <name>CoA</name>
        <dbReference type="ChEBI" id="CHEBI:57287"/>
    </ligand>
</feature>
<gene>
    <name evidence="16" type="ORF">LTSEURB_0914</name>
</gene>
<dbReference type="InterPro" id="IPR037143">
    <property type="entry name" value="4-PPantetheinyl_Trfase_dom_sf"/>
</dbReference>
<feature type="binding site" evidence="12">
    <location>
        <position position="165"/>
    </location>
    <ligand>
        <name>CoA</name>
        <dbReference type="ChEBI" id="CHEBI:57287"/>
    </ligand>
</feature>
<evidence type="ECO:0000256" key="2">
    <source>
        <dbReference type="ARBA" id="ARBA00004993"/>
    </source>
</evidence>
<evidence type="ECO:0000256" key="1">
    <source>
        <dbReference type="ARBA" id="ARBA00003937"/>
    </source>
</evidence>
<dbReference type="PANTHER" id="PTHR38096:SF1">
    <property type="entry name" value="ENTEROBACTIN SYNTHASE COMPONENT D"/>
    <property type="match status" value="1"/>
</dbReference>
<feature type="domain" description="4'-phosphopantetheinyl transferase N-terminal" evidence="15">
    <location>
        <begin position="38"/>
        <end position="84"/>
    </location>
</feature>
<evidence type="ECO:0000256" key="13">
    <source>
        <dbReference type="PIRSR" id="PIRSR603542-2"/>
    </source>
</evidence>
<keyword evidence="13" id="KW-0479">Metal-binding</keyword>
<dbReference type="NCBIfam" id="NF007604">
    <property type="entry name" value="PRK10251.1"/>
    <property type="match status" value="1"/>
</dbReference>
<dbReference type="Pfam" id="PF17837">
    <property type="entry name" value="4PPT_N"/>
    <property type="match status" value="1"/>
</dbReference>
<dbReference type="PRINTS" id="PR01399">
    <property type="entry name" value="ENTSNTHTASED"/>
</dbReference>
<feature type="binding site" evidence="12">
    <location>
        <begin position="102"/>
        <end position="103"/>
    </location>
    <ligand>
        <name>CoA</name>
        <dbReference type="ChEBI" id="CHEBI:57287"/>
    </ligand>
</feature>
<feature type="binding site" evidence="13">
    <location>
        <position position="122"/>
    </location>
    <ligand>
        <name>Mg(2+)</name>
        <dbReference type="ChEBI" id="CHEBI:18420"/>
    </ligand>
</feature>
<accession>G5RRY1</accession>
<evidence type="ECO:0000259" key="14">
    <source>
        <dbReference type="Pfam" id="PF01648"/>
    </source>
</evidence>
<comment type="similarity">
    <text evidence="3">Belongs to the P-Pant transferase superfamily. EntD family.</text>
</comment>
<feature type="binding site" evidence="13">
    <location>
        <position position="121"/>
    </location>
    <ligand>
        <name>Mg(2+)</name>
        <dbReference type="ChEBI" id="CHEBI:18420"/>
    </ligand>
</feature>
<dbReference type="InterPro" id="IPR041354">
    <property type="entry name" value="4PPT_N"/>
</dbReference>
<dbReference type="GO" id="GO:0000287">
    <property type="term" value="F:magnesium ion binding"/>
    <property type="evidence" value="ECO:0007669"/>
    <property type="project" value="InterPro"/>
</dbReference>
<evidence type="ECO:0000256" key="12">
    <source>
        <dbReference type="PIRSR" id="PIRSR603542-1"/>
    </source>
</evidence>
<evidence type="ECO:0000256" key="8">
    <source>
        <dbReference type="ARBA" id="ARBA00029894"/>
    </source>
</evidence>
<dbReference type="GO" id="GO:0009366">
    <property type="term" value="C:enterobactin synthetase complex"/>
    <property type="evidence" value="ECO:0007669"/>
    <property type="project" value="InterPro"/>
</dbReference>
<dbReference type="AlphaFoldDB" id="G5RRY1"/>
<proteinExistence type="inferred from homology"/>
<dbReference type="Pfam" id="PF01648">
    <property type="entry name" value="ACPS"/>
    <property type="match status" value="1"/>
</dbReference>
<dbReference type="PANTHER" id="PTHR38096">
    <property type="entry name" value="ENTEROBACTIN SYNTHASE COMPONENT D"/>
    <property type="match status" value="1"/>
</dbReference>
<evidence type="ECO:0000256" key="10">
    <source>
        <dbReference type="ARBA" id="ARBA00049176"/>
    </source>
</evidence>
<evidence type="ECO:0000256" key="5">
    <source>
        <dbReference type="ARBA" id="ARBA00019087"/>
    </source>
</evidence>
<evidence type="ECO:0000313" key="16">
    <source>
        <dbReference type="EMBL" id="EHD06236.1"/>
    </source>
</evidence>
<comment type="function">
    <text evidence="1">Involved in the biosynthesis of the siderophore enterobactin (enterochelin), which is a macrocyclic trimeric lactone of N-(2,3-dihydroxybenzoyl)-serine. The serine trilactone serves as a scaffolding for the three catechol functionalities that provide hexadentate coordination for the tightly ligated iron(2+) atoms. Plays an essential role in the assembly of the enterobactin by catalyzing the transfer of the 4'-phosphopantetheine (Ppant) moiety from coenzyme A to the apo-domains of both EntB (ArCP domain) and EntF (PCP domain) to yield their holo-forms which make them competent for the activation of 2,3-dihydroxybenzoate (DHB) and L-serine, respectively.</text>
</comment>
<evidence type="ECO:0000256" key="7">
    <source>
        <dbReference type="ARBA" id="ARBA00023191"/>
    </source>
</evidence>
<comment type="catalytic activity">
    <reaction evidence="11">
        <text>apo-[peptidyl-carrier protein] + CoA = holo-[peptidyl-carrier protein] + adenosine 3',5'-bisphosphate + H(+)</text>
        <dbReference type="Rhea" id="RHEA:46228"/>
        <dbReference type="Rhea" id="RHEA-COMP:11479"/>
        <dbReference type="Rhea" id="RHEA-COMP:11480"/>
        <dbReference type="ChEBI" id="CHEBI:15378"/>
        <dbReference type="ChEBI" id="CHEBI:29999"/>
        <dbReference type="ChEBI" id="CHEBI:57287"/>
        <dbReference type="ChEBI" id="CHEBI:58343"/>
        <dbReference type="ChEBI" id="CHEBI:64479"/>
    </reaction>
</comment>
<comment type="pathway">
    <text evidence="2">Siderophore biosynthesis; enterobactin biosynthesis.</text>
</comment>
<dbReference type="EMBL" id="AFCW01000365">
    <property type="protein sequence ID" value="EHD06236.1"/>
    <property type="molecule type" value="Genomic_DNA"/>
</dbReference>
<dbReference type="SUPFAM" id="SSF56214">
    <property type="entry name" value="4'-phosphopantetheinyl transferase"/>
    <property type="match status" value="1"/>
</dbReference>
<organism evidence="16 17">
    <name type="scientific">Salmonella enterica subsp. enterica serovar Urbana str. R8-2977</name>
    <dbReference type="NCBI Taxonomy" id="913084"/>
    <lineage>
        <taxon>Bacteria</taxon>
        <taxon>Pseudomonadati</taxon>
        <taxon>Pseudomonadota</taxon>
        <taxon>Gammaproteobacteria</taxon>
        <taxon>Enterobacterales</taxon>
        <taxon>Enterobacteriaceae</taxon>
        <taxon>Salmonella</taxon>
    </lineage>
</organism>
<comment type="cofactor">
    <cofactor evidence="13">
        <name>Mg(2+)</name>
        <dbReference type="ChEBI" id="CHEBI:18420"/>
    </cofactor>
</comment>
<sequence length="247" mass="27321">MRTSHFPLPFAGHRLHIVDFDASSFHEHDLLWLPHHDRLRSAGRKRKAEHLAGRIAAVHALREVGVRTVPGIGDKRQPLWPDGLRPIWQHQPLPDGLFGSISHCASTALAVISRQRIGIDIEKIMSQHTATELAPSIIDSDERQILQASSLPFPLALTLAFSAKESVYKAFSDRVTLPGFDSAKVTSLTATHISLHLLPAFAATMAERTVRTEWFQRGNSVITLVSAITRFPHDRSAPASILSAIPR</sequence>
<evidence type="ECO:0000256" key="6">
    <source>
        <dbReference type="ARBA" id="ARBA00022679"/>
    </source>
</evidence>
<keyword evidence="6 16" id="KW-0808">Transferase</keyword>
<keyword evidence="7" id="KW-0259">Enterobactin biosynthesis</keyword>